<keyword evidence="3" id="KW-1185">Reference proteome</keyword>
<organism evidence="2 3">
    <name type="scientific">Streptomyces xanthophaeus</name>
    <dbReference type="NCBI Taxonomy" id="67385"/>
    <lineage>
        <taxon>Bacteria</taxon>
        <taxon>Bacillati</taxon>
        <taxon>Actinomycetota</taxon>
        <taxon>Actinomycetes</taxon>
        <taxon>Kitasatosporales</taxon>
        <taxon>Streptomycetaceae</taxon>
        <taxon>Streptomyces</taxon>
    </lineage>
</organism>
<dbReference type="AlphaFoldDB" id="A0A919GXA4"/>
<dbReference type="EMBL" id="BNEE01000002">
    <property type="protein sequence ID" value="GHI82853.1"/>
    <property type="molecule type" value="Genomic_DNA"/>
</dbReference>
<name>A0A919GXA4_9ACTN</name>
<proteinExistence type="predicted"/>
<comment type="caution">
    <text evidence="2">The sequence shown here is derived from an EMBL/GenBank/DDBJ whole genome shotgun (WGS) entry which is preliminary data.</text>
</comment>
<reference evidence="2" key="1">
    <citation type="submission" date="2020-09" db="EMBL/GenBank/DDBJ databases">
        <title>Whole genome shotgun sequence of Streptomyces xanthophaeus NBRC 12829.</title>
        <authorList>
            <person name="Komaki H."/>
            <person name="Tamura T."/>
        </authorList>
    </citation>
    <scope>NUCLEOTIDE SEQUENCE</scope>
    <source>
        <strain evidence="2">NBRC 12829</strain>
    </source>
</reference>
<gene>
    <name evidence="2" type="ORF">Sxan_02170</name>
</gene>
<sequence>MSAGRGGPEKRGGRGPRSRSGWAQAVTVTVISAATARDAIAVRLARRRTMVPVFSALFVHCTAVSFASR</sequence>
<accession>A0A919GXA4</accession>
<dbReference type="Proteomes" id="UP000600026">
    <property type="component" value="Unassembled WGS sequence"/>
</dbReference>
<evidence type="ECO:0000313" key="2">
    <source>
        <dbReference type="EMBL" id="GHI82853.1"/>
    </source>
</evidence>
<feature type="region of interest" description="Disordered" evidence="1">
    <location>
        <begin position="1"/>
        <end position="22"/>
    </location>
</feature>
<evidence type="ECO:0000256" key="1">
    <source>
        <dbReference type="SAM" id="MobiDB-lite"/>
    </source>
</evidence>
<evidence type="ECO:0000313" key="3">
    <source>
        <dbReference type="Proteomes" id="UP000600026"/>
    </source>
</evidence>
<protein>
    <submittedName>
        <fullName evidence="2">Uncharacterized protein</fullName>
    </submittedName>
</protein>